<feature type="region of interest" description="Disordered" evidence="1">
    <location>
        <begin position="32"/>
        <end position="76"/>
    </location>
</feature>
<name>A0A699UMV6_TANCI</name>
<dbReference type="AlphaFoldDB" id="A0A699UMV6"/>
<accession>A0A699UMV6</accession>
<feature type="compositionally biased region" description="Basic and acidic residues" evidence="1">
    <location>
        <begin position="51"/>
        <end position="69"/>
    </location>
</feature>
<comment type="caution">
    <text evidence="2">The sequence shown here is derived from an EMBL/GenBank/DDBJ whole genome shotgun (WGS) entry which is preliminary data.</text>
</comment>
<gene>
    <name evidence="2" type="ORF">Tci_894910</name>
</gene>
<proteinExistence type="predicted"/>
<evidence type="ECO:0000313" key="2">
    <source>
        <dbReference type="EMBL" id="GFD22941.1"/>
    </source>
</evidence>
<sequence>EPVSPVKDDSQGEACPTDFDFIADQDRTTIAKSSTLHRDSAPRVTSPAAEEGIRKESYRQGSKAEEKSSKALMAID</sequence>
<dbReference type="EMBL" id="BKCJ011341165">
    <property type="protein sequence ID" value="GFD22941.1"/>
    <property type="molecule type" value="Genomic_DNA"/>
</dbReference>
<organism evidence="2">
    <name type="scientific">Tanacetum cinerariifolium</name>
    <name type="common">Dalmatian daisy</name>
    <name type="synonym">Chrysanthemum cinerariifolium</name>
    <dbReference type="NCBI Taxonomy" id="118510"/>
    <lineage>
        <taxon>Eukaryota</taxon>
        <taxon>Viridiplantae</taxon>
        <taxon>Streptophyta</taxon>
        <taxon>Embryophyta</taxon>
        <taxon>Tracheophyta</taxon>
        <taxon>Spermatophyta</taxon>
        <taxon>Magnoliopsida</taxon>
        <taxon>eudicotyledons</taxon>
        <taxon>Gunneridae</taxon>
        <taxon>Pentapetalae</taxon>
        <taxon>asterids</taxon>
        <taxon>campanulids</taxon>
        <taxon>Asterales</taxon>
        <taxon>Asteraceae</taxon>
        <taxon>Asteroideae</taxon>
        <taxon>Anthemideae</taxon>
        <taxon>Anthemidinae</taxon>
        <taxon>Tanacetum</taxon>
    </lineage>
</organism>
<reference evidence="2" key="1">
    <citation type="journal article" date="2019" name="Sci. Rep.">
        <title>Draft genome of Tanacetum cinerariifolium, the natural source of mosquito coil.</title>
        <authorList>
            <person name="Yamashiro T."/>
            <person name="Shiraishi A."/>
            <person name="Satake H."/>
            <person name="Nakayama K."/>
        </authorList>
    </citation>
    <scope>NUCLEOTIDE SEQUENCE</scope>
</reference>
<feature type="non-terminal residue" evidence="2">
    <location>
        <position position="76"/>
    </location>
</feature>
<feature type="non-terminal residue" evidence="2">
    <location>
        <position position="1"/>
    </location>
</feature>
<evidence type="ECO:0000256" key="1">
    <source>
        <dbReference type="SAM" id="MobiDB-lite"/>
    </source>
</evidence>
<protein>
    <submittedName>
        <fullName evidence="2">Uncharacterized protein</fullName>
    </submittedName>
</protein>